<dbReference type="Proteomes" id="UP000008144">
    <property type="component" value="Chromosome 8"/>
</dbReference>
<dbReference type="RefSeq" id="XP_002129005.1">
    <property type="nucleotide sequence ID" value="XM_002128969.5"/>
</dbReference>
<protein>
    <submittedName>
        <fullName evidence="3">Transmembrane protein 232-like</fullName>
    </submittedName>
</protein>
<dbReference type="PANTHER" id="PTHR28651">
    <property type="entry name" value="TRANSMEMBRANE PROTEIN 232"/>
    <property type="match status" value="1"/>
</dbReference>
<feature type="region of interest" description="Disordered" evidence="2">
    <location>
        <begin position="607"/>
        <end position="638"/>
    </location>
</feature>
<accession>A0A1W2WI39</accession>
<name>F6SFR5_CIOIN</name>
<dbReference type="Pfam" id="PF15877">
    <property type="entry name" value="TMEM232"/>
    <property type="match status" value="2"/>
</dbReference>
<dbReference type="OrthoDB" id="10016194at2759"/>
<dbReference type="GeneID" id="100186148"/>
<accession>F6SFR5</accession>
<evidence type="ECO:0000313" key="4">
    <source>
        <dbReference type="Proteomes" id="UP000008144"/>
    </source>
</evidence>
<evidence type="ECO:0000256" key="1">
    <source>
        <dbReference type="SAM" id="Coils"/>
    </source>
</evidence>
<proteinExistence type="predicted"/>
<dbReference type="InParanoid" id="F6SFR5"/>
<dbReference type="Ensembl" id="ENSCINT00000024665.2">
    <property type="protein sequence ID" value="ENSCINP00000024419.2"/>
    <property type="gene ID" value="ENSCING00000013257.2"/>
</dbReference>
<gene>
    <name evidence="3" type="primary">LOC100186148</name>
</gene>
<feature type="coiled-coil region" evidence="1">
    <location>
        <begin position="679"/>
        <end position="721"/>
    </location>
</feature>
<sequence>MPILKVPVVHKFGIISHSQRLELQQRLIRQSYNEPQESDKRQSYTNPLEVSEQFVHKYNASGIQEKEHLRDRADKMIQRSKRRCGYSTYGEGDHVDLPLAWSELAILAQCKGKLQEDCFDILCTTLDQAPLHEENIPTLFFLAESALYWLRTDILKQAFLRAAEVKLLKMAQLVFSRLLFHHLSGHLRGLAEFKTRLNTYLDGIKEHQSSYQCYPGVWLCVRFISRVGEIIIGPYATKTVSKDDVNESVPALAACVFRALCLWKCVSTTNIGVKRAIVEMLLASQELSNNDWVDGYVAISILAEASKISSPALSCLQDLARGVRVTQTSEGRFETTIDHFPPPPINTAPETAPTRSGTDLHPPAPATSDKDDLGKKIEEEMKGMMEDINQTMGQSNEEITFISESAHTVSVEQLNNSIHQLGIKQSAGNNQSPTFGIGSWCWETGYQYSQILADICLNAGTTDIMKVALLGKWQDADVTTFRAGAANPCVESCALVDMLEYRGAQPRGDIVEHMKKVDWTWKLRYGALSAVSKLVHALQGNEMKHGSRSAAWSLMLAVQESPVSESRVLEAIRVAQVEFVNININNNPTTSVWKRIAESLSEIYLLPPPPPPPASRSGRVGPRNTPSPRKPRTPRSVKISRPTIKEELLIHTSVENTNPEFNARTSLDLNRVIADQWRKEVMRQQNKEDDERIKEMKREREEEEIRDREILEKRKEKLKGRPTANLAPYQI</sequence>
<evidence type="ECO:0000256" key="2">
    <source>
        <dbReference type="SAM" id="MobiDB-lite"/>
    </source>
</evidence>
<dbReference type="KEGG" id="cin:100186148"/>
<evidence type="ECO:0000313" key="3">
    <source>
        <dbReference type="Ensembl" id="ENSCINP00000024419.2"/>
    </source>
</evidence>
<reference evidence="3" key="2">
    <citation type="journal article" date="2008" name="Genome Biol.">
        <title>Improved genome assembly and evidence-based global gene model set for the chordate Ciona intestinalis: new insight into intron and operon populations.</title>
        <authorList>
            <person name="Satou Y."/>
            <person name="Mineta K."/>
            <person name="Ogasawara M."/>
            <person name="Sasakura Y."/>
            <person name="Shoguchi E."/>
            <person name="Ueno K."/>
            <person name="Yamada L."/>
            <person name="Matsumoto J."/>
            <person name="Wasserscheid J."/>
            <person name="Dewar K."/>
            <person name="Wiley G.B."/>
            <person name="Macmil S.L."/>
            <person name="Roe B.A."/>
            <person name="Zeller R.W."/>
            <person name="Hastings K.E."/>
            <person name="Lemaire P."/>
            <person name="Lindquist E."/>
            <person name="Endo T."/>
            <person name="Hotta K."/>
            <person name="Inaba K."/>
        </authorList>
    </citation>
    <scope>NUCLEOTIDE SEQUENCE [LARGE SCALE GENOMIC DNA]</scope>
    <source>
        <strain evidence="3">wild type</strain>
    </source>
</reference>
<dbReference type="PANTHER" id="PTHR28651:SF1">
    <property type="entry name" value="TRANSMEMBRANE PROTEIN 232"/>
    <property type="match status" value="1"/>
</dbReference>
<reference evidence="3" key="4">
    <citation type="submission" date="2025-09" db="UniProtKB">
        <authorList>
            <consortium name="Ensembl"/>
        </authorList>
    </citation>
    <scope>IDENTIFICATION</scope>
</reference>
<dbReference type="OMA" id="DHHWQEE"/>
<keyword evidence="4" id="KW-1185">Reference proteome</keyword>
<reference evidence="4" key="1">
    <citation type="journal article" date="2002" name="Science">
        <title>The draft genome of Ciona intestinalis: insights into chordate and vertebrate origins.</title>
        <authorList>
            <person name="Dehal P."/>
            <person name="Satou Y."/>
            <person name="Campbell R.K."/>
            <person name="Chapman J."/>
            <person name="Degnan B."/>
            <person name="De Tomaso A."/>
            <person name="Davidson B."/>
            <person name="Di Gregorio A."/>
            <person name="Gelpke M."/>
            <person name="Goodstein D.M."/>
            <person name="Harafuji N."/>
            <person name="Hastings K.E."/>
            <person name="Ho I."/>
            <person name="Hotta K."/>
            <person name="Huang W."/>
            <person name="Kawashima T."/>
            <person name="Lemaire P."/>
            <person name="Martinez D."/>
            <person name="Meinertzhagen I.A."/>
            <person name="Necula S."/>
            <person name="Nonaka M."/>
            <person name="Putnam N."/>
            <person name="Rash S."/>
            <person name="Saiga H."/>
            <person name="Satake M."/>
            <person name="Terry A."/>
            <person name="Yamada L."/>
            <person name="Wang H.G."/>
            <person name="Awazu S."/>
            <person name="Azumi K."/>
            <person name="Boore J."/>
            <person name="Branno M."/>
            <person name="Chin-Bow S."/>
            <person name="DeSantis R."/>
            <person name="Doyle S."/>
            <person name="Francino P."/>
            <person name="Keys D.N."/>
            <person name="Haga S."/>
            <person name="Hayashi H."/>
            <person name="Hino K."/>
            <person name="Imai K.S."/>
            <person name="Inaba K."/>
            <person name="Kano S."/>
            <person name="Kobayashi K."/>
            <person name="Kobayashi M."/>
            <person name="Lee B.I."/>
            <person name="Makabe K.W."/>
            <person name="Manohar C."/>
            <person name="Matassi G."/>
            <person name="Medina M."/>
            <person name="Mochizuki Y."/>
            <person name="Mount S."/>
            <person name="Morishita T."/>
            <person name="Miura S."/>
            <person name="Nakayama A."/>
            <person name="Nishizaka S."/>
            <person name="Nomoto H."/>
            <person name="Ohta F."/>
            <person name="Oishi K."/>
            <person name="Rigoutsos I."/>
            <person name="Sano M."/>
            <person name="Sasaki A."/>
            <person name="Sasakura Y."/>
            <person name="Shoguchi E."/>
            <person name="Shin-i T."/>
            <person name="Spagnuolo A."/>
            <person name="Stainier D."/>
            <person name="Suzuki M.M."/>
            <person name="Tassy O."/>
            <person name="Takatori N."/>
            <person name="Tokuoka M."/>
            <person name="Yagi K."/>
            <person name="Yoshizaki F."/>
            <person name="Wada S."/>
            <person name="Zhang C."/>
            <person name="Hyatt P.D."/>
            <person name="Larimer F."/>
            <person name="Detter C."/>
            <person name="Doggett N."/>
            <person name="Glavina T."/>
            <person name="Hawkins T."/>
            <person name="Richardson P."/>
            <person name="Lucas S."/>
            <person name="Kohara Y."/>
            <person name="Levine M."/>
            <person name="Satoh N."/>
            <person name="Rokhsar D.S."/>
        </authorList>
    </citation>
    <scope>NUCLEOTIDE SEQUENCE [LARGE SCALE GENOMIC DNA]</scope>
</reference>
<keyword evidence="1" id="KW-0175">Coiled coil</keyword>
<reference evidence="3" key="3">
    <citation type="submission" date="2025-08" db="UniProtKB">
        <authorList>
            <consortium name="Ensembl"/>
        </authorList>
    </citation>
    <scope>IDENTIFICATION</scope>
</reference>
<dbReference type="EMBL" id="EAAA01002665">
    <property type="status" value="NOT_ANNOTATED_CDS"/>
    <property type="molecule type" value="Genomic_DNA"/>
</dbReference>
<organism evidence="3 4">
    <name type="scientific">Ciona intestinalis</name>
    <name type="common">Transparent sea squirt</name>
    <name type="synonym">Ascidia intestinalis</name>
    <dbReference type="NCBI Taxonomy" id="7719"/>
    <lineage>
        <taxon>Eukaryota</taxon>
        <taxon>Metazoa</taxon>
        <taxon>Chordata</taxon>
        <taxon>Tunicata</taxon>
        <taxon>Ascidiacea</taxon>
        <taxon>Phlebobranchia</taxon>
        <taxon>Cionidae</taxon>
        <taxon>Ciona</taxon>
    </lineage>
</organism>
<dbReference type="HOGENOM" id="CLU_015366_0_0_1"/>
<feature type="region of interest" description="Disordered" evidence="2">
    <location>
        <begin position="334"/>
        <end position="371"/>
    </location>
</feature>
<dbReference type="STRING" id="7719.ENSCINP00000024419"/>
<dbReference type="AlphaFoldDB" id="F6SFR5"/>
<dbReference type="InterPro" id="IPR031747">
    <property type="entry name" value="TMEM232"/>
</dbReference>